<name>A0A1X7VVU4_AMPQE</name>
<evidence type="ECO:0000313" key="1">
    <source>
        <dbReference type="EnsemblMetazoa" id="Aqu2.1.44462_001"/>
    </source>
</evidence>
<protein>
    <submittedName>
        <fullName evidence="1">Uncharacterized protein</fullName>
    </submittedName>
</protein>
<reference evidence="1" key="1">
    <citation type="submission" date="2017-05" db="UniProtKB">
        <authorList>
            <consortium name="EnsemblMetazoa"/>
        </authorList>
    </citation>
    <scope>IDENTIFICATION</scope>
</reference>
<proteinExistence type="predicted"/>
<dbReference type="EnsemblMetazoa" id="Aqu2.1.44462_001">
    <property type="protein sequence ID" value="Aqu2.1.44462_001"/>
    <property type="gene ID" value="Aqu2.1.44462"/>
</dbReference>
<dbReference type="InParanoid" id="A0A1X7VVU4"/>
<organism evidence="1">
    <name type="scientific">Amphimedon queenslandica</name>
    <name type="common">Sponge</name>
    <dbReference type="NCBI Taxonomy" id="400682"/>
    <lineage>
        <taxon>Eukaryota</taxon>
        <taxon>Metazoa</taxon>
        <taxon>Porifera</taxon>
        <taxon>Demospongiae</taxon>
        <taxon>Heteroscleromorpha</taxon>
        <taxon>Haplosclerida</taxon>
        <taxon>Niphatidae</taxon>
        <taxon>Amphimedon</taxon>
    </lineage>
</organism>
<accession>A0A1X7VVU4</accession>
<sequence>YIHFPHTCSLYACTTITYYVHIIPLHITHTNTHYKHNNYVHCIK</sequence>
<dbReference type="AlphaFoldDB" id="A0A1X7VVU4"/>